<dbReference type="AlphaFoldDB" id="A0AB39BNI7"/>
<evidence type="ECO:0000313" key="1">
    <source>
        <dbReference type="EMBL" id="XDI35100.1"/>
    </source>
</evidence>
<dbReference type="RefSeq" id="WP_368502717.1">
    <property type="nucleotide sequence ID" value="NZ_CP162550.1"/>
</dbReference>
<geneLocation type="plasmid" evidence="1">
    <name>unnamed</name>
</geneLocation>
<name>A0AB39BNI7_9BACI</name>
<proteinExistence type="predicted"/>
<accession>A0AB39BNI7</accession>
<sequence>MHNKLQNQFLYEVIIASLIAKGEIVYNRERKYLLKTTISREKHDYFLSLLNLNHINKSIYFDTVDGTLVIAHPSMESIYNKWYKNGEKIFSTRLEHTRLNLSIILLMFNLYAEKQKYNISIETTVSYQQLRTLLYCIQFHLNTPLDVVEKHPKIKVSNTIQLYQELCRDAPIIHKSFFLKSYMAAKELSLELKK</sequence>
<protein>
    <submittedName>
        <fullName evidence="1">Uncharacterized protein</fullName>
    </submittedName>
</protein>
<keyword evidence="1" id="KW-0614">Plasmid</keyword>
<dbReference type="EMBL" id="CP162550">
    <property type="protein sequence ID" value="XDI35100.1"/>
    <property type="molecule type" value="Genomic_DNA"/>
</dbReference>
<reference evidence="1" key="1">
    <citation type="submission" date="2024-07" db="EMBL/GenBank/DDBJ databases">
        <title>Identification and characteristics of an arsenic-resistant bacterial isolate, which belongs to a novel species.</title>
        <authorList>
            <person name="Juszczyk A."/>
            <person name="Kowalczyk A."/>
            <person name="Was K."/>
            <person name="Kosowicz W."/>
            <person name="Budzyn A."/>
            <person name="Latowski D."/>
        </authorList>
    </citation>
    <scope>NUCLEOTIDE SEQUENCE</scope>
    <source>
        <strain evidence="1">As8PL</strain>
        <plasmid evidence="1">unnamed</plasmid>
    </source>
</reference>
<organism evidence="1">
    <name type="scientific">Alkalihalophilus sp. As8PL</name>
    <dbReference type="NCBI Taxonomy" id="3237103"/>
    <lineage>
        <taxon>Bacteria</taxon>
        <taxon>Bacillati</taxon>
        <taxon>Bacillota</taxon>
        <taxon>Bacilli</taxon>
        <taxon>Bacillales</taxon>
        <taxon>Bacillaceae</taxon>
        <taxon>Alkalihalophilus</taxon>
    </lineage>
</organism>
<gene>
    <name evidence="1" type="ORF">AB3N04_01060</name>
</gene>